<keyword evidence="11" id="KW-0234">DNA repair</keyword>
<dbReference type="GO" id="GO:0051539">
    <property type="term" value="F:4 iron, 4 sulfur cluster binding"/>
    <property type="evidence" value="ECO:0007669"/>
    <property type="project" value="UniProtKB-KW"/>
</dbReference>
<gene>
    <name evidence="16" type="ORF">TQ39_00955</name>
</gene>
<keyword evidence="3" id="KW-0547">Nucleotide-binding</keyword>
<dbReference type="GO" id="GO:0003678">
    <property type="term" value="F:DNA helicase activity"/>
    <property type="evidence" value="ECO:0007669"/>
    <property type="project" value="InterPro"/>
</dbReference>
<keyword evidence="10" id="KW-0238">DNA-binding</keyword>
<evidence type="ECO:0000256" key="13">
    <source>
        <dbReference type="ARBA" id="ARBA00038058"/>
    </source>
</evidence>
<dbReference type="GO" id="GO:0006281">
    <property type="term" value="P:DNA repair"/>
    <property type="evidence" value="ECO:0007669"/>
    <property type="project" value="UniProtKB-KW"/>
</dbReference>
<dbReference type="PATRIC" id="fig|1550024.3.peg.213"/>
<dbReference type="InterPro" id="IPR006554">
    <property type="entry name" value="Helicase-like_DEXD_c2"/>
</dbReference>
<dbReference type="InterPro" id="IPR014013">
    <property type="entry name" value="Helic_SF1/SF2_ATP-bd_DinG/Rad3"/>
</dbReference>
<keyword evidence="2" id="KW-0479">Metal-binding</keyword>
<dbReference type="PANTHER" id="PTHR11472">
    <property type="entry name" value="DNA REPAIR DEAD HELICASE RAD3/XP-D SUBFAMILY MEMBER"/>
    <property type="match status" value="1"/>
</dbReference>
<protein>
    <submittedName>
        <fullName evidence="16">ATP-dependent helicase</fullName>
    </submittedName>
</protein>
<evidence type="ECO:0000256" key="8">
    <source>
        <dbReference type="ARBA" id="ARBA00023004"/>
    </source>
</evidence>
<dbReference type="InterPro" id="IPR027417">
    <property type="entry name" value="P-loop_NTPase"/>
</dbReference>
<feature type="coiled-coil region" evidence="14">
    <location>
        <begin position="419"/>
        <end position="446"/>
    </location>
</feature>
<dbReference type="Gene3D" id="1.10.275.40">
    <property type="match status" value="1"/>
</dbReference>
<evidence type="ECO:0000313" key="17">
    <source>
        <dbReference type="Proteomes" id="UP000032483"/>
    </source>
</evidence>
<evidence type="ECO:0000256" key="7">
    <source>
        <dbReference type="ARBA" id="ARBA00022840"/>
    </source>
</evidence>
<evidence type="ECO:0000256" key="6">
    <source>
        <dbReference type="ARBA" id="ARBA00022806"/>
    </source>
</evidence>
<evidence type="ECO:0000256" key="5">
    <source>
        <dbReference type="ARBA" id="ARBA00022801"/>
    </source>
</evidence>
<keyword evidence="8" id="KW-0408">Iron</keyword>
<dbReference type="Proteomes" id="UP000032483">
    <property type="component" value="Unassembled WGS sequence"/>
</dbReference>
<dbReference type="InterPro" id="IPR042493">
    <property type="entry name" value="XPD_DNA_FeS"/>
</dbReference>
<reference evidence="16" key="1">
    <citation type="submission" date="2015-02" db="EMBL/GenBank/DDBJ databases">
        <title>A novel member of the family Ruminococcaceae isolated from human feces.</title>
        <authorList>
            <person name="Shkoporov A.N."/>
            <person name="Chaplin A.V."/>
            <person name="Motuzova O.V."/>
            <person name="Kafarskaia L.I."/>
            <person name="Khokhlova E.V."/>
            <person name="Efimov B.A."/>
        </authorList>
    </citation>
    <scope>NUCLEOTIDE SEQUENCE [LARGE SCALE GENOMIC DNA]</scope>
    <source>
        <strain evidence="16">585-1</strain>
    </source>
</reference>
<keyword evidence="17" id="KW-1185">Reference proteome</keyword>
<dbReference type="SMART" id="SM00491">
    <property type="entry name" value="HELICc2"/>
    <property type="match status" value="1"/>
</dbReference>
<dbReference type="RefSeq" id="WP_050004229.1">
    <property type="nucleotide sequence ID" value="NZ_CAUBPW010000004.1"/>
</dbReference>
<evidence type="ECO:0000256" key="10">
    <source>
        <dbReference type="ARBA" id="ARBA00023125"/>
    </source>
</evidence>
<evidence type="ECO:0000256" key="3">
    <source>
        <dbReference type="ARBA" id="ARBA00022741"/>
    </source>
</evidence>
<feature type="domain" description="Helicase ATP-binding" evidence="15">
    <location>
        <begin position="185"/>
        <end position="443"/>
    </location>
</feature>
<dbReference type="GO" id="GO:0046872">
    <property type="term" value="F:metal ion binding"/>
    <property type="evidence" value="ECO:0007669"/>
    <property type="project" value="UniProtKB-KW"/>
</dbReference>
<evidence type="ECO:0000256" key="2">
    <source>
        <dbReference type="ARBA" id="ARBA00022723"/>
    </source>
</evidence>
<organism evidence="16 17">
    <name type="scientific">Ruthenibacterium lactatiformans</name>
    <dbReference type="NCBI Taxonomy" id="1550024"/>
    <lineage>
        <taxon>Bacteria</taxon>
        <taxon>Bacillati</taxon>
        <taxon>Bacillota</taxon>
        <taxon>Clostridia</taxon>
        <taxon>Eubacteriales</taxon>
        <taxon>Oscillospiraceae</taxon>
        <taxon>Ruthenibacterium</taxon>
    </lineage>
</organism>
<keyword evidence="4" id="KW-0227">DNA damage</keyword>
<dbReference type="InterPro" id="IPR011604">
    <property type="entry name" value="PDDEXK-like_dom_sf"/>
</dbReference>
<keyword evidence="7" id="KW-0067">ATP-binding</keyword>
<evidence type="ECO:0000256" key="9">
    <source>
        <dbReference type="ARBA" id="ARBA00023014"/>
    </source>
</evidence>
<evidence type="ECO:0000256" key="4">
    <source>
        <dbReference type="ARBA" id="ARBA00022763"/>
    </source>
</evidence>
<dbReference type="InterPro" id="IPR006555">
    <property type="entry name" value="ATP-dep_Helicase_C"/>
</dbReference>
<dbReference type="SUPFAM" id="SSF52540">
    <property type="entry name" value="P-loop containing nucleoside triphosphate hydrolases"/>
    <property type="match status" value="2"/>
</dbReference>
<evidence type="ECO:0000256" key="11">
    <source>
        <dbReference type="ARBA" id="ARBA00023204"/>
    </source>
</evidence>
<dbReference type="GeneID" id="42855206"/>
<evidence type="ECO:0000259" key="15">
    <source>
        <dbReference type="PROSITE" id="PS51193"/>
    </source>
</evidence>
<name>A0A0D8J3T8_9FIRM</name>
<dbReference type="GO" id="GO:0005524">
    <property type="term" value="F:ATP binding"/>
    <property type="evidence" value="ECO:0007669"/>
    <property type="project" value="UniProtKB-KW"/>
</dbReference>
<keyword evidence="5" id="KW-0378">Hydrolase</keyword>
<keyword evidence="1" id="KW-0004">4Fe-4S</keyword>
<comment type="caution">
    <text evidence="16">The sequence shown here is derived from an EMBL/GenBank/DDBJ whole genome shotgun (WGS) entry which is preliminary data.</text>
</comment>
<evidence type="ECO:0000256" key="1">
    <source>
        <dbReference type="ARBA" id="ARBA00022485"/>
    </source>
</evidence>
<evidence type="ECO:0000313" key="16">
    <source>
        <dbReference type="EMBL" id="KJF41419.1"/>
    </source>
</evidence>
<dbReference type="Gene3D" id="1.10.30.20">
    <property type="entry name" value="Bacterial XPD DNA helicase, FeS cluster domain"/>
    <property type="match status" value="1"/>
</dbReference>
<dbReference type="Pfam" id="PF13307">
    <property type="entry name" value="Helicase_C_2"/>
    <property type="match status" value="1"/>
</dbReference>
<sequence>METEPLQIRLAVRELVEFVLRRGSIDSRFSGFDRANEGSRIHRKLQKAAGDSYKAEVPFKAERTVGDVCYTLEGRADGVITEPDGHFTIDEIKTTGAPAELLTADFNPLHWAQAKCYGAFLCQRESLPGVDIQITYYQVDTDEIIRHRRTFSAEALEDFLTDTLRLYTPWAHMEAAWRATRNASLKALRFPFPAYRPGQYEMAGAVYRTIAGGGRLFCAAPTGIGKTVSTLFPALKALGEEKGERIFYLTAKTITRQAAEDALARLRVHSTSCGTPLRLKTITLTAKDKICPLEERVCTPEACPRADGYYDRINAALYSFLSQTDEFTRADIEAFALQKQLCPFELALDLTNWCDCIVCDYNYLFDPVVSLKRFFTEGGDFIFLIDEAHNLVDRARDMYSAQLLKSAVYGVKKALGKGHRKLTAALNKVNSEMIELRRRCEEADEHRLVIPEGLPELNKLLSRLSAACEDWLEEHRDGELHAEVLALYFEVHFYLRIAELYDTNYTTLLAAFGSEVCVRLLCLDAAPFLDASMALGRASILFSATLSPAEYFIQTLGGGPAAKAIRLQSPFSQERLCLAAAGISTKYTDRERTRESVCRLIGAAVSAHAGNYIVFLPSYKYMQDVSDEFAMMYPDVPLTVQENGMDEDAREAFLAQFSADRPGTLVGFCVLGGIFAEGIDLAGDRLIGSIIVGVGLPQIGVEQNALRDYYEDTMGMGFEYAYQYPGMNKVLQAAGRVIRTETDRGLVLLIDSRYRIGSYRRLFPPHWSHLRRIESAEQLSALLADFWAEPPSRHAFPK</sequence>
<keyword evidence="6 16" id="KW-0347">Helicase</keyword>
<dbReference type="Gene3D" id="3.40.50.300">
    <property type="entry name" value="P-loop containing nucleotide triphosphate hydrolases"/>
    <property type="match status" value="2"/>
</dbReference>
<dbReference type="GO" id="GO:0003677">
    <property type="term" value="F:DNA binding"/>
    <property type="evidence" value="ECO:0007669"/>
    <property type="project" value="UniProtKB-KW"/>
</dbReference>
<dbReference type="PANTHER" id="PTHR11472:SF34">
    <property type="entry name" value="REGULATOR OF TELOMERE ELONGATION HELICASE 1"/>
    <property type="match status" value="1"/>
</dbReference>
<dbReference type="InterPro" id="IPR045028">
    <property type="entry name" value="DinG/Rad3-like"/>
</dbReference>
<dbReference type="SMART" id="SM00488">
    <property type="entry name" value="DEXDc2"/>
    <property type="match status" value="1"/>
</dbReference>
<comment type="similarity">
    <text evidence="13">Belongs to the helicase family. DinG subfamily.</text>
</comment>
<dbReference type="InterPro" id="IPR010614">
    <property type="entry name" value="RAD3-like_helicase_DEAD"/>
</dbReference>
<proteinExistence type="inferred from homology"/>
<evidence type="ECO:0000256" key="12">
    <source>
        <dbReference type="ARBA" id="ARBA00023235"/>
    </source>
</evidence>
<keyword evidence="14" id="KW-0175">Coiled coil</keyword>
<keyword evidence="12" id="KW-0413">Isomerase</keyword>
<dbReference type="AlphaFoldDB" id="A0A0D8J3T8"/>
<dbReference type="Pfam" id="PF06733">
    <property type="entry name" value="DEAD_2"/>
    <property type="match status" value="1"/>
</dbReference>
<accession>A0A0D8J3T8</accession>
<dbReference type="EMBL" id="JXXK01000001">
    <property type="protein sequence ID" value="KJF41419.1"/>
    <property type="molecule type" value="Genomic_DNA"/>
</dbReference>
<dbReference type="PROSITE" id="PS51193">
    <property type="entry name" value="HELICASE_ATP_BIND_2"/>
    <property type="match status" value="1"/>
</dbReference>
<keyword evidence="9" id="KW-0411">Iron-sulfur</keyword>
<dbReference type="GO" id="GO:0016818">
    <property type="term" value="F:hydrolase activity, acting on acid anhydrides, in phosphorus-containing anhydrides"/>
    <property type="evidence" value="ECO:0007669"/>
    <property type="project" value="InterPro"/>
</dbReference>
<evidence type="ECO:0000256" key="14">
    <source>
        <dbReference type="SAM" id="Coils"/>
    </source>
</evidence>
<dbReference type="Gene3D" id="3.90.320.10">
    <property type="match status" value="1"/>
</dbReference>